<dbReference type="EMBL" id="UXUI01012415">
    <property type="protein sequence ID" value="VDD96875.1"/>
    <property type="molecule type" value="Genomic_DNA"/>
</dbReference>
<feature type="transmembrane region" description="Helical" evidence="1">
    <location>
        <begin position="156"/>
        <end position="184"/>
    </location>
</feature>
<gene>
    <name evidence="2" type="ORF">EVEC_LOCUS11626</name>
</gene>
<accession>A0A0N4VN82</accession>
<keyword evidence="1" id="KW-0472">Membrane</keyword>
<evidence type="ECO:0000313" key="2">
    <source>
        <dbReference type="EMBL" id="VDD96875.1"/>
    </source>
</evidence>
<name>A0A0N4VN82_ENTVE</name>
<evidence type="ECO:0000313" key="4">
    <source>
        <dbReference type="WBParaSite" id="EVEC_0001242801-mRNA-1"/>
    </source>
</evidence>
<organism evidence="4">
    <name type="scientific">Enterobius vermicularis</name>
    <name type="common">Human pinworm</name>
    <dbReference type="NCBI Taxonomy" id="51028"/>
    <lineage>
        <taxon>Eukaryota</taxon>
        <taxon>Metazoa</taxon>
        <taxon>Ecdysozoa</taxon>
        <taxon>Nematoda</taxon>
        <taxon>Chromadorea</taxon>
        <taxon>Rhabditida</taxon>
        <taxon>Spirurina</taxon>
        <taxon>Oxyuridomorpha</taxon>
        <taxon>Oxyuroidea</taxon>
        <taxon>Oxyuridae</taxon>
        <taxon>Enterobius</taxon>
    </lineage>
</organism>
<dbReference type="AlphaFoldDB" id="A0A0N4VN82"/>
<proteinExistence type="predicted"/>
<dbReference type="Proteomes" id="UP000274131">
    <property type="component" value="Unassembled WGS sequence"/>
</dbReference>
<evidence type="ECO:0000256" key="1">
    <source>
        <dbReference type="SAM" id="Phobius"/>
    </source>
</evidence>
<feature type="transmembrane region" description="Helical" evidence="1">
    <location>
        <begin position="34"/>
        <end position="54"/>
    </location>
</feature>
<reference evidence="2 3" key="2">
    <citation type="submission" date="2018-10" db="EMBL/GenBank/DDBJ databases">
        <authorList>
            <consortium name="Pathogen Informatics"/>
        </authorList>
    </citation>
    <scope>NUCLEOTIDE SEQUENCE [LARGE SCALE GENOMIC DNA]</scope>
</reference>
<dbReference type="OrthoDB" id="5864807at2759"/>
<dbReference type="WBParaSite" id="EVEC_0001242801-mRNA-1">
    <property type="protein sequence ID" value="EVEC_0001242801-mRNA-1"/>
    <property type="gene ID" value="EVEC_0001242801"/>
</dbReference>
<sequence length="217" mass="24375">MSKALVSGPARMLAIYGGISGLAYVETDGFRRSAPFITVLPLLVLGFMAMSLTMKWKTKYLTASSFFVEGDAWLFDLSFLLLTFGRMWFLRYVEINYGRAPGFFIMSDLAGLCCISIPIGRYLKLTHRKNINIIATALSCSRVLYLMSFLPCVKKLWHGLAILAAFLRFIGLLISFCSTSLSIINQFAQRLNKTDYIVPIGHFVAEGLLFFANERAF</sequence>
<protein>
    <submittedName>
        <fullName evidence="4">Transporter</fullName>
    </submittedName>
</protein>
<keyword evidence="1" id="KW-1133">Transmembrane helix</keyword>
<evidence type="ECO:0000313" key="3">
    <source>
        <dbReference type="Proteomes" id="UP000274131"/>
    </source>
</evidence>
<feature type="transmembrane region" description="Helical" evidence="1">
    <location>
        <begin position="66"/>
        <end position="89"/>
    </location>
</feature>
<keyword evidence="3" id="KW-1185">Reference proteome</keyword>
<reference evidence="4" key="1">
    <citation type="submission" date="2017-02" db="UniProtKB">
        <authorList>
            <consortium name="WormBaseParasite"/>
        </authorList>
    </citation>
    <scope>IDENTIFICATION</scope>
</reference>
<keyword evidence="1" id="KW-0812">Transmembrane</keyword>
<feature type="transmembrane region" description="Helical" evidence="1">
    <location>
        <begin position="131"/>
        <end position="150"/>
    </location>
</feature>